<dbReference type="AlphaFoldDB" id="R7U2Z5"/>
<dbReference type="EMBL" id="KB305999">
    <property type="protein sequence ID" value="ELU00451.1"/>
    <property type="molecule type" value="Genomic_DNA"/>
</dbReference>
<dbReference type="InterPro" id="IPR035992">
    <property type="entry name" value="Ricin_B-like_lectins"/>
</dbReference>
<dbReference type="CDD" id="cd23449">
    <property type="entry name" value="beta-trefoil_Ricin_EW29-like"/>
    <property type="match status" value="4"/>
</dbReference>
<feature type="domain" description="Ricin B lectin" evidence="1">
    <location>
        <begin position="150"/>
        <end position="276"/>
    </location>
</feature>
<dbReference type="OrthoDB" id="26589at2759"/>
<dbReference type="OMA" id="CKVNDES"/>
<proteinExistence type="predicted"/>
<keyword evidence="4" id="KW-1185">Reference proteome</keyword>
<dbReference type="InterPro" id="IPR000772">
    <property type="entry name" value="Ricin_B_lectin"/>
</dbReference>
<dbReference type="Gene3D" id="2.80.10.50">
    <property type="match status" value="4"/>
</dbReference>
<reference evidence="2 4" key="2">
    <citation type="journal article" date="2013" name="Nature">
        <title>Insights into bilaterian evolution from three spiralian genomes.</title>
        <authorList>
            <person name="Simakov O."/>
            <person name="Marletaz F."/>
            <person name="Cho S.J."/>
            <person name="Edsinger-Gonzales E."/>
            <person name="Havlak P."/>
            <person name="Hellsten U."/>
            <person name="Kuo D.H."/>
            <person name="Larsson T."/>
            <person name="Lv J."/>
            <person name="Arendt D."/>
            <person name="Savage R."/>
            <person name="Osoegawa K."/>
            <person name="de Jong P."/>
            <person name="Grimwood J."/>
            <person name="Chapman J.A."/>
            <person name="Shapiro H."/>
            <person name="Aerts A."/>
            <person name="Otillar R.P."/>
            <person name="Terry A.Y."/>
            <person name="Boore J.L."/>
            <person name="Grigoriev I.V."/>
            <person name="Lindberg D.R."/>
            <person name="Seaver E.C."/>
            <person name="Weisblat D.A."/>
            <person name="Putnam N.H."/>
            <person name="Rokhsar D.S."/>
        </authorList>
    </citation>
    <scope>NUCLEOTIDE SEQUENCE</scope>
    <source>
        <strain evidence="2 4">I ESC-2004</strain>
    </source>
</reference>
<evidence type="ECO:0000313" key="3">
    <source>
        <dbReference type="EnsemblMetazoa" id="CapteP225061"/>
    </source>
</evidence>
<organism evidence="2">
    <name type="scientific">Capitella teleta</name>
    <name type="common">Polychaete worm</name>
    <dbReference type="NCBI Taxonomy" id="283909"/>
    <lineage>
        <taxon>Eukaryota</taxon>
        <taxon>Metazoa</taxon>
        <taxon>Spiralia</taxon>
        <taxon>Lophotrochozoa</taxon>
        <taxon>Annelida</taxon>
        <taxon>Polychaeta</taxon>
        <taxon>Sedentaria</taxon>
        <taxon>Scolecida</taxon>
        <taxon>Capitellidae</taxon>
        <taxon>Capitella</taxon>
    </lineage>
</organism>
<feature type="domain" description="Ricin B lectin" evidence="1">
    <location>
        <begin position="292"/>
        <end position="420"/>
    </location>
</feature>
<dbReference type="Pfam" id="PF00652">
    <property type="entry name" value="Ricin_B_lectin"/>
    <property type="match status" value="4"/>
</dbReference>
<dbReference type="SUPFAM" id="SSF50370">
    <property type="entry name" value="Ricin B-like lectins"/>
    <property type="match status" value="4"/>
</dbReference>
<protein>
    <recommendedName>
        <fullName evidence="1">Ricin B lectin domain-containing protein</fullName>
    </recommendedName>
</protein>
<feature type="domain" description="Ricin B lectin" evidence="1">
    <location>
        <begin position="425"/>
        <end position="550"/>
    </location>
</feature>
<dbReference type="EMBL" id="AMQN01009698">
    <property type="status" value="NOT_ANNOTATED_CDS"/>
    <property type="molecule type" value="Genomic_DNA"/>
</dbReference>
<dbReference type="PROSITE" id="PS50231">
    <property type="entry name" value="RICIN_B_LECTIN"/>
    <property type="match status" value="2"/>
</dbReference>
<feature type="domain" description="Ricin B lectin" evidence="1">
    <location>
        <begin position="15"/>
        <end position="144"/>
    </location>
</feature>
<name>R7U2Z5_CAPTE</name>
<dbReference type="EnsemblMetazoa" id="CapteT225061">
    <property type="protein sequence ID" value="CapteP225061"/>
    <property type="gene ID" value="CapteG225061"/>
</dbReference>
<accession>R7U2Z5</accession>
<sequence length="552" mass="62453">MMQIGEVEMTTRIGKYFFIKAGVNPSLVLEIQDAEDKPGCSIVTGDPRGVLEGNSCQLFYFDRSTNTIRCELNGFCLDLKDDKLVINPYQKGKDTQLWKYENQKIAQYSNPDMVLSVFDDSEDTGASIYAQMNEDREGQTFMIEHRAAQFFYIRQQDKPTLVMDVEKASSKPGTKVVLFRDKGQMDDNQLWYEDEEGIIRSKLNGFAMDASGKEVTLLPYDVNNHKMQWQLSGNTVCNRLDPTLVLKSQGGGLFSGCPTLTATEFTGSDNEHWSFEEIPDQSLSLNHAGNGKHFFLRNRWCGLVMELRDGVADPGTEVVTAYRSPNASMADHQLFYEDEQTGTIRSALNGYCIDVQDDIVVVNPYDPYSKNQQWRKFGKKVQNRSKLSLVLQVAEASMDAGANIVPAEFSGEEEQLWDGTHIQAKTFFITSLLSGKVLDVKKDKAVPGAKVIMYEKKGAMAANQLWYEDERGIIRTKLNGFVLDSSKSKIQLNPYDPTDEHHQWIVVGDRVQNRVNPKMVLDIEKSSMKNEANVCAYKFNGGDNQRWKFEYA</sequence>
<reference evidence="3" key="3">
    <citation type="submission" date="2015-06" db="UniProtKB">
        <authorList>
            <consortium name="EnsemblMetazoa"/>
        </authorList>
    </citation>
    <scope>IDENTIFICATION</scope>
</reference>
<evidence type="ECO:0000313" key="4">
    <source>
        <dbReference type="Proteomes" id="UP000014760"/>
    </source>
</evidence>
<reference evidence="4" key="1">
    <citation type="submission" date="2012-12" db="EMBL/GenBank/DDBJ databases">
        <authorList>
            <person name="Hellsten U."/>
            <person name="Grimwood J."/>
            <person name="Chapman J.A."/>
            <person name="Shapiro H."/>
            <person name="Aerts A."/>
            <person name="Otillar R.P."/>
            <person name="Terry A.Y."/>
            <person name="Boore J.L."/>
            <person name="Simakov O."/>
            <person name="Marletaz F."/>
            <person name="Cho S.-J."/>
            <person name="Edsinger-Gonzales E."/>
            <person name="Havlak P."/>
            <person name="Kuo D.-H."/>
            <person name="Larsson T."/>
            <person name="Lv J."/>
            <person name="Arendt D."/>
            <person name="Savage R."/>
            <person name="Osoegawa K."/>
            <person name="de Jong P."/>
            <person name="Lindberg D.R."/>
            <person name="Seaver E.C."/>
            <person name="Weisblat D.A."/>
            <person name="Putnam N.H."/>
            <person name="Grigoriev I.V."/>
            <person name="Rokhsar D.S."/>
        </authorList>
    </citation>
    <scope>NUCLEOTIDE SEQUENCE</scope>
    <source>
        <strain evidence="4">I ESC-2004</strain>
    </source>
</reference>
<evidence type="ECO:0000313" key="2">
    <source>
        <dbReference type="EMBL" id="ELU00451.1"/>
    </source>
</evidence>
<dbReference type="SMART" id="SM00458">
    <property type="entry name" value="RICIN"/>
    <property type="match status" value="4"/>
</dbReference>
<dbReference type="Proteomes" id="UP000014760">
    <property type="component" value="Unassembled WGS sequence"/>
</dbReference>
<gene>
    <name evidence="2" type="ORF">CAPTEDRAFT_225061</name>
</gene>
<evidence type="ECO:0000259" key="1">
    <source>
        <dbReference type="SMART" id="SM00458"/>
    </source>
</evidence>
<dbReference type="HOGENOM" id="CLU_484205_0_0_1"/>